<evidence type="ECO:0000259" key="3">
    <source>
        <dbReference type="PROSITE" id="PS50240"/>
    </source>
</evidence>
<dbReference type="GO" id="GO:0004252">
    <property type="term" value="F:serine-type endopeptidase activity"/>
    <property type="evidence" value="ECO:0007669"/>
    <property type="project" value="InterPro"/>
</dbReference>
<dbReference type="PROSITE" id="PS50240">
    <property type="entry name" value="TRYPSIN_DOM"/>
    <property type="match status" value="1"/>
</dbReference>
<protein>
    <submittedName>
        <fullName evidence="4">Tryptase gamma</fullName>
    </submittedName>
</protein>
<sequence>MINNDLSWASMFYCSETPARTHFATAVFVIEVATEDSSSRGCLRRKKSAKPFFVATLRPTGSRAVAEMRAGGRKRRWVGKVVSLLKLTKGTRPIQDQIMRTWLLLVVAFTSVCGRPGSPRDAGQGGVRKREFGELTELGKIFRRCRDKTTPDLSAKDGLARCLRKHRVAEERSGREGAKKGRKSKNSHKKAVTCGETYYMKTGEKRIFRVRANMKVCAIFVHGDGRTDLEMNCKTFALSACRKEYFFVQDQTSEKQFCGNKGPGKMTGRRALYLLYERLRRRRRRPRLWCSIEGVEPGGAGSGVDDGHGASPGVQAHGCGNVCGQAPAGAGASRIVGGEEAGVGEYPWMARVEISLGGVGMACGGAIVTTTHVVTASHCVDNEFLEITVKAGLHDLSSYQENTTQVIKAKQVLQHPMFSPMTSANDIALLTLEAPLRWTAGVGPVCLPPDAGFEGRVAVVTGWGSLGAAGPHPTKLNEVAVTITDQEMCEEAYSSSVFSVTDKHSLETNRTPMFCCGRKRGRLWDNWASEDVLY</sequence>
<dbReference type="InterPro" id="IPR001254">
    <property type="entry name" value="Trypsin_dom"/>
</dbReference>
<dbReference type="PRINTS" id="PR00722">
    <property type="entry name" value="CHYMOTRYPSIN"/>
</dbReference>
<evidence type="ECO:0000313" key="5">
    <source>
        <dbReference type="Proteomes" id="UP000283509"/>
    </source>
</evidence>
<name>A0A423SKE2_PENVA</name>
<feature type="domain" description="Peptidase S1" evidence="3">
    <location>
        <begin position="335"/>
        <end position="534"/>
    </location>
</feature>
<reference evidence="4 5" key="1">
    <citation type="submission" date="2018-04" db="EMBL/GenBank/DDBJ databases">
        <authorList>
            <person name="Zhang X."/>
            <person name="Yuan J."/>
            <person name="Li F."/>
            <person name="Xiang J."/>
        </authorList>
    </citation>
    <scope>NUCLEOTIDE SEQUENCE [LARGE SCALE GENOMIC DNA]</scope>
    <source>
        <tissue evidence="4">Muscle</tissue>
    </source>
</reference>
<feature type="region of interest" description="Disordered" evidence="2">
    <location>
        <begin position="168"/>
        <end position="188"/>
    </location>
</feature>
<dbReference type="InterPro" id="IPR009003">
    <property type="entry name" value="Peptidase_S1_PA"/>
</dbReference>
<evidence type="ECO:0000256" key="1">
    <source>
        <dbReference type="ARBA" id="ARBA00023157"/>
    </source>
</evidence>
<dbReference type="STRING" id="6689.A0A423SKE2"/>
<keyword evidence="5" id="KW-1185">Reference proteome</keyword>
<evidence type="ECO:0000313" key="4">
    <source>
        <dbReference type="EMBL" id="ROT64672.1"/>
    </source>
</evidence>
<reference evidence="4 5" key="2">
    <citation type="submission" date="2019-01" db="EMBL/GenBank/DDBJ databases">
        <title>The decoding of complex shrimp genome reveals the adaptation for benthos swimmer, frequently molting mechanism and breeding impact on genome.</title>
        <authorList>
            <person name="Sun Y."/>
            <person name="Gao Y."/>
            <person name="Yu Y."/>
        </authorList>
    </citation>
    <scope>NUCLEOTIDE SEQUENCE [LARGE SCALE GENOMIC DNA]</scope>
    <source>
        <tissue evidence="4">Muscle</tissue>
    </source>
</reference>
<feature type="compositionally biased region" description="Basic and acidic residues" evidence="2">
    <location>
        <begin position="168"/>
        <end position="179"/>
    </location>
</feature>
<dbReference type="EMBL" id="QCYY01003212">
    <property type="protein sequence ID" value="ROT64672.1"/>
    <property type="molecule type" value="Genomic_DNA"/>
</dbReference>
<dbReference type="PROSITE" id="PS00134">
    <property type="entry name" value="TRYPSIN_HIS"/>
    <property type="match status" value="1"/>
</dbReference>
<dbReference type="Pfam" id="PF00089">
    <property type="entry name" value="Trypsin"/>
    <property type="match status" value="1"/>
</dbReference>
<dbReference type="InterPro" id="IPR018114">
    <property type="entry name" value="TRYPSIN_HIS"/>
</dbReference>
<dbReference type="PANTHER" id="PTHR24252">
    <property type="entry name" value="ACROSIN-RELATED"/>
    <property type="match status" value="1"/>
</dbReference>
<evidence type="ECO:0000256" key="2">
    <source>
        <dbReference type="SAM" id="MobiDB-lite"/>
    </source>
</evidence>
<dbReference type="AlphaFoldDB" id="A0A423SKE2"/>
<dbReference type="OrthoDB" id="6355626at2759"/>
<dbReference type="PANTHER" id="PTHR24252:SF7">
    <property type="entry name" value="HYALIN"/>
    <property type="match status" value="1"/>
</dbReference>
<gene>
    <name evidence="4" type="ORF">C7M84_017390</name>
</gene>
<dbReference type="Gene3D" id="2.40.10.10">
    <property type="entry name" value="Trypsin-like serine proteases"/>
    <property type="match status" value="1"/>
</dbReference>
<organism evidence="4 5">
    <name type="scientific">Penaeus vannamei</name>
    <name type="common">Whiteleg shrimp</name>
    <name type="synonym">Litopenaeus vannamei</name>
    <dbReference type="NCBI Taxonomy" id="6689"/>
    <lineage>
        <taxon>Eukaryota</taxon>
        <taxon>Metazoa</taxon>
        <taxon>Ecdysozoa</taxon>
        <taxon>Arthropoda</taxon>
        <taxon>Crustacea</taxon>
        <taxon>Multicrustacea</taxon>
        <taxon>Malacostraca</taxon>
        <taxon>Eumalacostraca</taxon>
        <taxon>Eucarida</taxon>
        <taxon>Decapoda</taxon>
        <taxon>Dendrobranchiata</taxon>
        <taxon>Penaeoidea</taxon>
        <taxon>Penaeidae</taxon>
        <taxon>Penaeus</taxon>
    </lineage>
</organism>
<keyword evidence="1" id="KW-1015">Disulfide bond</keyword>
<dbReference type="SUPFAM" id="SSF50494">
    <property type="entry name" value="Trypsin-like serine proteases"/>
    <property type="match status" value="1"/>
</dbReference>
<dbReference type="InterPro" id="IPR043504">
    <property type="entry name" value="Peptidase_S1_PA_chymotrypsin"/>
</dbReference>
<accession>A0A423SKE2</accession>
<comment type="caution">
    <text evidence="4">The sequence shown here is derived from an EMBL/GenBank/DDBJ whole genome shotgun (WGS) entry which is preliminary data.</text>
</comment>
<proteinExistence type="predicted"/>
<dbReference type="InterPro" id="IPR001314">
    <property type="entry name" value="Peptidase_S1A"/>
</dbReference>
<dbReference type="Proteomes" id="UP000283509">
    <property type="component" value="Unassembled WGS sequence"/>
</dbReference>
<dbReference type="FunFam" id="2.40.10.10:FF:000068">
    <property type="entry name" value="transmembrane protease serine 2"/>
    <property type="match status" value="1"/>
</dbReference>
<dbReference type="CDD" id="cd00190">
    <property type="entry name" value="Tryp_SPc"/>
    <property type="match status" value="1"/>
</dbReference>
<dbReference type="GO" id="GO:0006508">
    <property type="term" value="P:proteolysis"/>
    <property type="evidence" value="ECO:0007669"/>
    <property type="project" value="InterPro"/>
</dbReference>
<dbReference type="SMART" id="SM00020">
    <property type="entry name" value="Tryp_SPc"/>
    <property type="match status" value="1"/>
</dbReference>